<accession>A0A8K0VUY5</accession>
<reference evidence="5" key="1">
    <citation type="journal article" date="2021" name="Nat. Commun.">
        <title>Genetic determinants of endophytism in the Arabidopsis root mycobiome.</title>
        <authorList>
            <person name="Mesny F."/>
            <person name="Miyauchi S."/>
            <person name="Thiergart T."/>
            <person name="Pickel B."/>
            <person name="Atanasova L."/>
            <person name="Karlsson M."/>
            <person name="Huettel B."/>
            <person name="Barry K.W."/>
            <person name="Haridas S."/>
            <person name="Chen C."/>
            <person name="Bauer D."/>
            <person name="Andreopoulos W."/>
            <person name="Pangilinan J."/>
            <person name="LaButti K."/>
            <person name="Riley R."/>
            <person name="Lipzen A."/>
            <person name="Clum A."/>
            <person name="Drula E."/>
            <person name="Henrissat B."/>
            <person name="Kohler A."/>
            <person name="Grigoriev I.V."/>
            <person name="Martin F.M."/>
            <person name="Hacquard S."/>
        </authorList>
    </citation>
    <scope>NUCLEOTIDE SEQUENCE</scope>
    <source>
        <strain evidence="5">MPI-SDFR-AT-0120</strain>
    </source>
</reference>
<dbReference type="PANTHER" id="PTHR10039">
    <property type="entry name" value="AMELOGENIN"/>
    <property type="match status" value="1"/>
</dbReference>
<protein>
    <recommendedName>
        <fullName evidence="4">Nephrocystin 3-like N-terminal domain-containing protein</fullName>
    </recommendedName>
</protein>
<dbReference type="AlphaFoldDB" id="A0A8K0VUY5"/>
<dbReference type="Proteomes" id="UP000813461">
    <property type="component" value="Unassembled WGS sequence"/>
</dbReference>
<dbReference type="OrthoDB" id="443402at2759"/>
<dbReference type="SUPFAM" id="SSF52540">
    <property type="entry name" value="P-loop containing nucleoside triphosphate hydrolases"/>
    <property type="match status" value="1"/>
</dbReference>
<evidence type="ECO:0000259" key="4">
    <source>
        <dbReference type="Pfam" id="PF24883"/>
    </source>
</evidence>
<dbReference type="InterPro" id="IPR056884">
    <property type="entry name" value="NPHP3-like_N"/>
</dbReference>
<dbReference type="EMBL" id="JAGMVJ010000018">
    <property type="protein sequence ID" value="KAH7077081.1"/>
    <property type="molecule type" value="Genomic_DNA"/>
</dbReference>
<proteinExistence type="predicted"/>
<feature type="coiled-coil region" evidence="2">
    <location>
        <begin position="96"/>
        <end position="127"/>
    </location>
</feature>
<keyword evidence="1" id="KW-0677">Repeat</keyword>
<evidence type="ECO:0000256" key="3">
    <source>
        <dbReference type="SAM" id="MobiDB-lite"/>
    </source>
</evidence>
<sequence length="906" mass="100708">MPQHGSKMSTRPIPAVGLASALIQIIDFGINVLRKDHALFQPPDKEEAATSTTSNNNATVLQCIIDNIYRLTDLIAQSELKKLQEEKGEQKKGVKLSDAAQQLLKHSDQVKELAEDLRDALIAAQARGIAAEAPWPTARDALLNGVWKKKDVTSLKKKFRALRREIDTSLLLALRQYLDQSAETGLPVFADDGEGGKLRHWEKWQNEALDSIHANQWKPNKKKNVEEFAKIVDKLIILENEAFFCDEVFKHLWFEQLDERVHSIETPMEGTMRWVFGDERMQDEGALLDWLGSTKGENLFWITGKAGCGKTMLTKYLFRNAQIFDYLEAWSGAAPGITAAYFFWNSGSEVQNSPVGLFRSVLYESLQDMIYGPLEQDQGIIHLLFPDRWSQFTSYGGGLHDFALPELRKAFDLMVADASKKFLFMVDGLDEMDAYSEEPVAMMLEATKKENVKIIASSRTSPAYDTAFKDRPHLVLDEWTKKDSGAHVLNAFSQYDTLNQLRSKADNVEEMNVINTLAEKADGGFLWASLATSLILDTTKEEDDFTTLRSRAETLPSTLELLIPNIVQSLEPMDAAEFWKIATLLEPHSCPGLLPLSFALTAETKTSLAADIKPLKSAETTKRTSEMRSLVRQTCRNLFSIFDTSPPDEPECRGRAEYLKVTYTHRTIRDYLPSRSACNGTEPSSTLFDPTIQWANAHLWALKTLPSSPLSTPPIWPHLALCLESSLLLQSQTSKLPLTYLDAAAESALHHHRKSPLTSDLPSFPGTPATTLEAFLDLAVLFGLQGYVAIKAVKADKKEIRHAVEFNREVRKRLGVGGTERWLSVGLGLGGNGGLDGSKRVISNEDGSACGNGQGGGGGGGGSGELEHLRQEGQKERMEVDGLLLYFAKSMRFGSAKPHVEVPEYE</sequence>
<name>A0A8K0VUY5_9PLEO</name>
<dbReference type="InterPro" id="IPR027417">
    <property type="entry name" value="P-loop_NTPase"/>
</dbReference>
<feature type="compositionally biased region" description="Gly residues" evidence="3">
    <location>
        <begin position="850"/>
        <end position="864"/>
    </location>
</feature>
<keyword evidence="2" id="KW-0175">Coiled coil</keyword>
<feature type="domain" description="Nephrocystin 3-like N-terminal" evidence="4">
    <location>
        <begin position="270"/>
        <end position="459"/>
    </location>
</feature>
<dbReference type="PANTHER" id="PTHR10039:SF5">
    <property type="entry name" value="NACHT DOMAIN-CONTAINING PROTEIN"/>
    <property type="match status" value="1"/>
</dbReference>
<gene>
    <name evidence="5" type="ORF">FB567DRAFT_534494</name>
</gene>
<evidence type="ECO:0000256" key="1">
    <source>
        <dbReference type="ARBA" id="ARBA00022737"/>
    </source>
</evidence>
<organism evidence="5 6">
    <name type="scientific">Paraphoma chrysanthemicola</name>
    <dbReference type="NCBI Taxonomy" id="798071"/>
    <lineage>
        <taxon>Eukaryota</taxon>
        <taxon>Fungi</taxon>
        <taxon>Dikarya</taxon>
        <taxon>Ascomycota</taxon>
        <taxon>Pezizomycotina</taxon>
        <taxon>Dothideomycetes</taxon>
        <taxon>Pleosporomycetidae</taxon>
        <taxon>Pleosporales</taxon>
        <taxon>Pleosporineae</taxon>
        <taxon>Phaeosphaeriaceae</taxon>
        <taxon>Paraphoma</taxon>
    </lineage>
</organism>
<keyword evidence="6" id="KW-1185">Reference proteome</keyword>
<evidence type="ECO:0000256" key="2">
    <source>
        <dbReference type="SAM" id="Coils"/>
    </source>
</evidence>
<evidence type="ECO:0000313" key="6">
    <source>
        <dbReference type="Proteomes" id="UP000813461"/>
    </source>
</evidence>
<dbReference type="Gene3D" id="3.40.50.300">
    <property type="entry name" value="P-loop containing nucleotide triphosphate hydrolases"/>
    <property type="match status" value="1"/>
</dbReference>
<dbReference type="Pfam" id="PF24883">
    <property type="entry name" value="NPHP3_N"/>
    <property type="match status" value="1"/>
</dbReference>
<comment type="caution">
    <text evidence="5">The sequence shown here is derived from an EMBL/GenBank/DDBJ whole genome shotgun (WGS) entry which is preliminary data.</text>
</comment>
<feature type="region of interest" description="Disordered" evidence="3">
    <location>
        <begin position="845"/>
        <end position="867"/>
    </location>
</feature>
<evidence type="ECO:0000313" key="5">
    <source>
        <dbReference type="EMBL" id="KAH7077081.1"/>
    </source>
</evidence>